<feature type="chain" id="PRO_5026795973" description="Secreted protein" evidence="2">
    <location>
        <begin position="25"/>
        <end position="78"/>
    </location>
</feature>
<evidence type="ECO:0000256" key="1">
    <source>
        <dbReference type="SAM" id="MobiDB-lite"/>
    </source>
</evidence>
<dbReference type="AlphaFoldDB" id="A0A6M8FGG2"/>
<evidence type="ECO:0000313" key="4">
    <source>
        <dbReference type="Proteomes" id="UP000501379"/>
    </source>
</evidence>
<proteinExistence type="predicted"/>
<gene>
    <name evidence="3" type="ORF">HNE05_08560</name>
</gene>
<evidence type="ECO:0000256" key="2">
    <source>
        <dbReference type="SAM" id="SignalP"/>
    </source>
</evidence>
<sequence>MHTITSSRRLLLALALLGTLATHQGQVALSPALAEDGSEHRLLRPHVKAADTVAENGSERTHSPRAPRQQAGRVNQTA</sequence>
<keyword evidence="2" id="KW-0732">Signal</keyword>
<organism evidence="3 4">
    <name type="scientific">Aquipseudomonas campi</name>
    <dbReference type="NCBI Taxonomy" id="2731681"/>
    <lineage>
        <taxon>Bacteria</taxon>
        <taxon>Pseudomonadati</taxon>
        <taxon>Pseudomonadota</taxon>
        <taxon>Gammaproteobacteria</taxon>
        <taxon>Pseudomonadales</taxon>
        <taxon>Pseudomonadaceae</taxon>
        <taxon>Aquipseudomonas</taxon>
    </lineage>
</organism>
<protein>
    <recommendedName>
        <fullName evidence="5">Secreted protein</fullName>
    </recommendedName>
</protein>
<dbReference type="RefSeq" id="WP_173206916.1">
    <property type="nucleotide sequence ID" value="NZ_CP053697.2"/>
</dbReference>
<accession>A0A6M8FGG2</accession>
<feature type="region of interest" description="Disordered" evidence="1">
    <location>
        <begin position="49"/>
        <end position="78"/>
    </location>
</feature>
<keyword evidence="4" id="KW-1185">Reference proteome</keyword>
<feature type="signal peptide" evidence="2">
    <location>
        <begin position="1"/>
        <end position="24"/>
    </location>
</feature>
<evidence type="ECO:0000313" key="3">
    <source>
        <dbReference type="EMBL" id="QKE63412.1"/>
    </source>
</evidence>
<evidence type="ECO:0008006" key="5">
    <source>
        <dbReference type="Google" id="ProtNLM"/>
    </source>
</evidence>
<reference evidence="3" key="1">
    <citation type="submission" date="2020-07" db="EMBL/GenBank/DDBJ databases">
        <title>Nitrate ammonifying Pseudomonas campi sp. nov. isolated from German agricultural grassland.</title>
        <authorList>
            <person name="Timsy T."/>
            <person name="Ulrich A."/>
            <person name="Spanner T."/>
            <person name="Foesel B."/>
            <person name="Kolb S."/>
            <person name="Horn M.A."/>
            <person name="Behrendt U."/>
        </authorList>
    </citation>
    <scope>NUCLEOTIDE SEQUENCE</scope>
    <source>
        <strain evidence="3">S1-A32-2</strain>
    </source>
</reference>
<name>A0A6M8FGG2_9GAMM</name>
<dbReference type="Proteomes" id="UP000501379">
    <property type="component" value="Chromosome"/>
</dbReference>
<dbReference type="KEGG" id="pcam:HNE05_08560"/>
<dbReference type="EMBL" id="CP053697">
    <property type="protein sequence ID" value="QKE63412.1"/>
    <property type="molecule type" value="Genomic_DNA"/>
</dbReference>